<sequence>MQWSSVVLGRNGTHIAFVDVEQANALSFLMARGLWAEMPIFSYAEFMIRGAEALYDDGDLLLAAALSERANARLREYCRYCESGSIILRPKAVDPVLLELMEANVLLSFIIGHELGHLLQQVGNAGVVALFDWVVARYDESHLDKSGQIARERFLGPEIVQKFDSDGTAAGYAVQGTKLARLMPGMRGQQIKEVQSDALGVIMSSAASIAAGIRVEILFGIFLAVLENTEMLMVLRRLLPRLPRGEKRAAIPLENTSLIARQFLFLRLVRGLKDGSVPVPVNILHYWSTLPEETLKHFETLIDDGRLEQIGLRSGIMVRGSIELALQGSLGKAPVTADLVEKLGMVAGNLIVASAHLGYPEATYMVERSFGWTPSDDNDGVLYGFASAVRDICDLAASEKRPRQSLRRADILRNGEDARFVEFLRSVRTQVSLNRLNPEWASRFEHLLREPIAAS</sequence>
<organism evidence="1 2">
    <name type="scientific">Hypericibacter terrae</name>
    <dbReference type="NCBI Taxonomy" id="2602015"/>
    <lineage>
        <taxon>Bacteria</taxon>
        <taxon>Pseudomonadati</taxon>
        <taxon>Pseudomonadota</taxon>
        <taxon>Alphaproteobacteria</taxon>
        <taxon>Rhodospirillales</taxon>
        <taxon>Dongiaceae</taxon>
        <taxon>Hypericibacter</taxon>
    </lineage>
</organism>
<name>A0A5J6MPM5_9PROT</name>
<dbReference type="Proteomes" id="UP000326202">
    <property type="component" value="Chromosome"/>
</dbReference>
<evidence type="ECO:0000313" key="1">
    <source>
        <dbReference type="EMBL" id="QEX18000.1"/>
    </source>
</evidence>
<accession>A0A5J6MPM5</accession>
<gene>
    <name evidence="1" type="ORF">FRZ44_33040</name>
</gene>
<protein>
    <submittedName>
        <fullName evidence="1">Uncharacterized protein</fullName>
    </submittedName>
</protein>
<reference evidence="1 2" key="1">
    <citation type="submission" date="2019-08" db="EMBL/GenBank/DDBJ databases">
        <title>Hyperibacter terrae gen. nov., sp. nov. and Hyperibacter viscosus sp. nov., two new members in the family Rhodospirillaceae isolated from the rhizosphere of Hypericum perforatum.</title>
        <authorList>
            <person name="Noviana Z."/>
        </authorList>
    </citation>
    <scope>NUCLEOTIDE SEQUENCE [LARGE SCALE GENOMIC DNA]</scope>
    <source>
        <strain evidence="1 2">R5913</strain>
    </source>
</reference>
<evidence type="ECO:0000313" key="2">
    <source>
        <dbReference type="Proteomes" id="UP000326202"/>
    </source>
</evidence>
<keyword evidence="2" id="KW-1185">Reference proteome</keyword>
<proteinExistence type="predicted"/>
<dbReference type="KEGG" id="htq:FRZ44_33040"/>
<dbReference type="EMBL" id="CP042906">
    <property type="protein sequence ID" value="QEX18000.1"/>
    <property type="molecule type" value="Genomic_DNA"/>
</dbReference>
<dbReference type="AlphaFoldDB" id="A0A5J6MPM5"/>